<keyword evidence="4" id="KW-1185">Reference proteome</keyword>
<evidence type="ECO:0008006" key="5">
    <source>
        <dbReference type="Google" id="ProtNLM"/>
    </source>
</evidence>
<dbReference type="SUPFAM" id="SSF53474">
    <property type="entry name" value="alpha/beta-Hydrolases"/>
    <property type="match status" value="1"/>
</dbReference>
<keyword evidence="2" id="KW-0732">Signal</keyword>
<feature type="compositionally biased region" description="Basic and acidic residues" evidence="1">
    <location>
        <begin position="455"/>
        <end position="465"/>
    </location>
</feature>
<dbReference type="STRING" id="51670.SAMN04488557_2982"/>
<feature type="signal peptide" evidence="2">
    <location>
        <begin position="1"/>
        <end position="36"/>
    </location>
</feature>
<organism evidence="3 4">
    <name type="scientific">Hyphomicrobium facile</name>
    <dbReference type="NCBI Taxonomy" id="51670"/>
    <lineage>
        <taxon>Bacteria</taxon>
        <taxon>Pseudomonadati</taxon>
        <taxon>Pseudomonadota</taxon>
        <taxon>Alphaproteobacteria</taxon>
        <taxon>Hyphomicrobiales</taxon>
        <taxon>Hyphomicrobiaceae</taxon>
        <taxon>Hyphomicrobium</taxon>
    </lineage>
</organism>
<reference evidence="4" key="1">
    <citation type="submission" date="2016-10" db="EMBL/GenBank/DDBJ databases">
        <authorList>
            <person name="Varghese N."/>
            <person name="Submissions S."/>
        </authorList>
    </citation>
    <scope>NUCLEOTIDE SEQUENCE [LARGE SCALE GENOMIC DNA]</scope>
    <source>
        <strain evidence="4">DSM 1565</strain>
    </source>
</reference>
<evidence type="ECO:0000256" key="1">
    <source>
        <dbReference type="SAM" id="MobiDB-lite"/>
    </source>
</evidence>
<dbReference type="Proteomes" id="UP000199423">
    <property type="component" value="Unassembled WGS sequence"/>
</dbReference>
<sequence length="465" mass="49739">MKNSMNLRVTSKKGAFSLATLTAALTTTAFTTGAMAWQSPLETRYVGKSYKVCDQGGFFVGGVPKVTNFASSATVEGQPEQIIIGQAYVQFQIPEKRKKWPLIMVHGSGYTGSALDATPDGREGWYSYAVRNGLATFIVDQPGRGRSGFDRSVFHEARVTGNLNLIPTLGGGSSNNIWTSWFGHLIPAGSNIVTGTMIRHGDPGDPDPAENPAMPGQAHGNYPPAYPIPPVPNSIDEKIAARVGAIGPAPNPANNKYLALESYKYLVPNTEATLPTGTCAACTPTTVPSSDWWSSQALAELVIGLGGAVVSPHSQSTSQVFHMVRVLKEKGKLHLLKGIIVPEGGGTTFPNAGLTPQDFDTVPFLIVNGDYRADATRVVNRSAVEAMNSTGTRKVSKAAYVDTETLGSKFNGQTHMNMLGTNNLLLFDYFLKWADKNISNPTVKNSCGKKNNNSNDRDTPSRGRG</sequence>
<dbReference type="InterPro" id="IPR029058">
    <property type="entry name" value="AB_hydrolase_fold"/>
</dbReference>
<gene>
    <name evidence="3" type="ORF">SAMN04488557_2982</name>
</gene>
<feature type="compositionally biased region" description="Low complexity" evidence="1">
    <location>
        <begin position="444"/>
        <end position="454"/>
    </location>
</feature>
<dbReference type="AlphaFoldDB" id="A0A1I7NR54"/>
<accession>A0A1I7NR54</accession>
<dbReference type="EMBL" id="FPCH01000003">
    <property type="protein sequence ID" value="SFV37080.1"/>
    <property type="molecule type" value="Genomic_DNA"/>
</dbReference>
<proteinExistence type="predicted"/>
<protein>
    <recommendedName>
        <fullName evidence="5">Alpha/beta hydrolase family protein</fullName>
    </recommendedName>
</protein>
<evidence type="ECO:0000313" key="4">
    <source>
        <dbReference type="Proteomes" id="UP000199423"/>
    </source>
</evidence>
<feature type="region of interest" description="Disordered" evidence="1">
    <location>
        <begin position="441"/>
        <end position="465"/>
    </location>
</feature>
<dbReference type="Gene3D" id="3.40.50.1820">
    <property type="entry name" value="alpha/beta hydrolase"/>
    <property type="match status" value="1"/>
</dbReference>
<feature type="chain" id="PRO_5011780115" description="Alpha/beta hydrolase family protein" evidence="2">
    <location>
        <begin position="37"/>
        <end position="465"/>
    </location>
</feature>
<evidence type="ECO:0000313" key="3">
    <source>
        <dbReference type="EMBL" id="SFV37080.1"/>
    </source>
</evidence>
<evidence type="ECO:0000256" key="2">
    <source>
        <dbReference type="SAM" id="SignalP"/>
    </source>
</evidence>
<name>A0A1I7NR54_9HYPH</name>